<comment type="caution">
    <text evidence="4">The sequence shown here is derived from an EMBL/GenBank/DDBJ whole genome shotgun (WGS) entry which is preliminary data.</text>
</comment>
<dbReference type="CDD" id="cd00088">
    <property type="entry name" value="HPT"/>
    <property type="match status" value="1"/>
</dbReference>
<evidence type="ECO:0000259" key="3">
    <source>
        <dbReference type="PROSITE" id="PS50894"/>
    </source>
</evidence>
<dbReference type="AlphaFoldDB" id="A0AA37TMK6"/>
<evidence type="ECO:0000313" key="4">
    <source>
        <dbReference type="EMBL" id="GLS82493.1"/>
    </source>
</evidence>
<accession>A0AA37TMK6</accession>
<feature type="domain" description="HPt" evidence="3">
    <location>
        <begin position="23"/>
        <end position="120"/>
    </location>
</feature>
<keyword evidence="5" id="KW-1185">Reference proteome</keyword>
<keyword evidence="1" id="KW-0902">Two-component regulatory system</keyword>
<keyword evidence="4" id="KW-0808">Transferase</keyword>
<reference evidence="4 5" key="1">
    <citation type="journal article" date="2014" name="Int. J. Syst. Evol. Microbiol.">
        <title>Complete genome sequence of Corynebacterium casei LMG S-19264T (=DSM 44701T), isolated from a smear-ripened cheese.</title>
        <authorList>
            <consortium name="US DOE Joint Genome Institute (JGI-PGF)"/>
            <person name="Walter F."/>
            <person name="Albersmeier A."/>
            <person name="Kalinowski J."/>
            <person name="Ruckert C."/>
        </authorList>
    </citation>
    <scope>NUCLEOTIDE SEQUENCE [LARGE SCALE GENOMIC DNA]</scope>
    <source>
        <strain evidence="4 5">NBRC 112785</strain>
    </source>
</reference>
<evidence type="ECO:0000256" key="2">
    <source>
        <dbReference type="PROSITE-ProRule" id="PRU00110"/>
    </source>
</evidence>
<dbReference type="Proteomes" id="UP001157439">
    <property type="component" value="Unassembled WGS sequence"/>
</dbReference>
<gene>
    <name evidence="4" type="primary">hptA</name>
    <name evidence="4" type="ORF">GCM10007894_04700</name>
</gene>
<dbReference type="PROSITE" id="PS50894">
    <property type="entry name" value="HPT"/>
    <property type="match status" value="1"/>
</dbReference>
<sequence>MASAKIEDILDLTTLDQYISAIGAATLLKSVELFQELLPEYLDNLKAAYQNGDKKALCEEAHKYKGAAGSIGLKRIQQLAQALQHGEEPIWQSAHPQWLADIVSMTAKDLEHLIEYLRSKS</sequence>
<keyword evidence="4" id="KW-0418">Kinase</keyword>
<dbReference type="SUPFAM" id="SSF47226">
    <property type="entry name" value="Histidine-containing phosphotransfer domain, HPT domain"/>
    <property type="match status" value="1"/>
</dbReference>
<organism evidence="4 5">
    <name type="scientific">Paraferrimonas haliotis</name>
    <dbReference type="NCBI Taxonomy" id="2013866"/>
    <lineage>
        <taxon>Bacteria</taxon>
        <taxon>Pseudomonadati</taxon>
        <taxon>Pseudomonadota</taxon>
        <taxon>Gammaproteobacteria</taxon>
        <taxon>Alteromonadales</taxon>
        <taxon>Ferrimonadaceae</taxon>
        <taxon>Paraferrimonas</taxon>
    </lineage>
</organism>
<evidence type="ECO:0000256" key="1">
    <source>
        <dbReference type="ARBA" id="ARBA00023012"/>
    </source>
</evidence>
<protein>
    <submittedName>
        <fullName evidence="4">Sensor histidine kinase</fullName>
    </submittedName>
</protein>
<dbReference type="RefSeq" id="WP_095498042.1">
    <property type="nucleotide sequence ID" value="NZ_BSPO01000001.1"/>
</dbReference>
<dbReference type="EMBL" id="BSPO01000001">
    <property type="protein sequence ID" value="GLS82493.1"/>
    <property type="molecule type" value="Genomic_DNA"/>
</dbReference>
<name>A0AA37TMK6_9GAMM</name>
<dbReference type="Pfam" id="PF01627">
    <property type="entry name" value="Hpt"/>
    <property type="match status" value="1"/>
</dbReference>
<dbReference type="GO" id="GO:0004672">
    <property type="term" value="F:protein kinase activity"/>
    <property type="evidence" value="ECO:0007669"/>
    <property type="project" value="UniProtKB-ARBA"/>
</dbReference>
<feature type="modified residue" description="Phosphohistidine" evidence="2">
    <location>
        <position position="62"/>
    </location>
</feature>
<dbReference type="SMART" id="SM00073">
    <property type="entry name" value="HPT"/>
    <property type="match status" value="1"/>
</dbReference>
<evidence type="ECO:0000313" key="5">
    <source>
        <dbReference type="Proteomes" id="UP001157439"/>
    </source>
</evidence>
<proteinExistence type="predicted"/>
<dbReference type="InterPro" id="IPR036641">
    <property type="entry name" value="HPT_dom_sf"/>
</dbReference>
<dbReference type="InterPro" id="IPR008207">
    <property type="entry name" value="Sig_transdc_His_kin_Hpt_dom"/>
</dbReference>
<dbReference type="Gene3D" id="1.20.120.160">
    <property type="entry name" value="HPT domain"/>
    <property type="match status" value="1"/>
</dbReference>
<dbReference type="GO" id="GO:0000160">
    <property type="term" value="P:phosphorelay signal transduction system"/>
    <property type="evidence" value="ECO:0007669"/>
    <property type="project" value="UniProtKB-KW"/>
</dbReference>
<keyword evidence="2" id="KW-0597">Phosphoprotein</keyword>